<dbReference type="NCBIfam" id="TIGR00254">
    <property type="entry name" value="GGDEF"/>
    <property type="match status" value="1"/>
</dbReference>
<dbReference type="SUPFAM" id="SSF55073">
    <property type="entry name" value="Nucleotide cyclase"/>
    <property type="match status" value="1"/>
</dbReference>
<dbReference type="PANTHER" id="PTHR45138">
    <property type="entry name" value="REGULATORY COMPONENTS OF SENSORY TRANSDUCTION SYSTEM"/>
    <property type="match status" value="1"/>
</dbReference>
<gene>
    <name evidence="5" type="ORF">ACFSJ3_05480</name>
</gene>
<evidence type="ECO:0000259" key="4">
    <source>
        <dbReference type="PROSITE" id="PS50887"/>
    </source>
</evidence>
<keyword evidence="3" id="KW-1133">Transmembrane helix</keyword>
<dbReference type="InterPro" id="IPR000160">
    <property type="entry name" value="GGDEF_dom"/>
</dbReference>
<accession>A0ABW4XIP8</accession>
<dbReference type="CDD" id="cd01949">
    <property type="entry name" value="GGDEF"/>
    <property type="match status" value="1"/>
</dbReference>
<evidence type="ECO:0000256" key="3">
    <source>
        <dbReference type="SAM" id="Phobius"/>
    </source>
</evidence>
<comment type="caution">
    <text evidence="5">The sequence shown here is derived from an EMBL/GenBank/DDBJ whole genome shotgun (WGS) entry which is preliminary data.</text>
</comment>
<evidence type="ECO:0000313" key="6">
    <source>
        <dbReference type="Proteomes" id="UP001597380"/>
    </source>
</evidence>
<feature type="domain" description="GGDEF" evidence="4">
    <location>
        <begin position="516"/>
        <end position="645"/>
    </location>
</feature>
<keyword evidence="3" id="KW-0472">Membrane</keyword>
<dbReference type="Gene3D" id="3.30.450.20">
    <property type="entry name" value="PAS domain"/>
    <property type="match status" value="1"/>
</dbReference>
<feature type="transmembrane region" description="Helical" evidence="3">
    <location>
        <begin position="23"/>
        <end position="45"/>
    </location>
</feature>
<evidence type="ECO:0000313" key="5">
    <source>
        <dbReference type="EMBL" id="MFD2095430.1"/>
    </source>
</evidence>
<sequence length="645" mass="73241">MPTVSQTKSRRSRSLRQLVYSQFLRSSLIPIFVIEVALLLLYFGITHYIAERNIRIALDSAKLNIAELAIAEVHVIDEHLTAIERVGSVLQAHHQYLFTHFDHVMVANEPDFETAENGAWVKKGGEGASLYYSAETIIGSEQLEKAVKTEEMDPLLQQVVDQHDSIVAAYFNSWDNMNRLYPYIDNVADQYGPHINMEDYNFYYLADAKHNPDRKPVWTNAYLDPAGQGWMISNIFPIYRGDFLEGVSGLDITLPQVTQTLESLSLPWQSGAMILDDTGTVLSMTPEIEVLLGIQELTTHEYNEVITETIVKPWQFNLYQNDSDSSQLLKQALQKAKVSGPQEFELNGEGYILVVNGIETTNWLLVMVTPKAVVFEEIYHQRRISSQIGYAAIAFMVLFYLMFFVYLMLRSRQLANKIVEPIAKLSQMVHDAVHSSEKPGKQPVNLDVAELDYLADIHRQLSEANHIYQSMVKEVTRKNAQLERISETDSLTQLNNRLKLDRSLAQEVKRAERYGEKFSVIMLDLDHFKRVNDNFGHQVGDSVLIELAELIKAQVRESDIVGRWGGEEFMVICPNTAKEQGALLAEKLHRRVEANHFSTVGKQTASFGVSGYRAGDNVESLVERADVALYRAKANGRNRIEIEHL</sequence>
<evidence type="ECO:0000256" key="2">
    <source>
        <dbReference type="ARBA" id="ARBA00034247"/>
    </source>
</evidence>
<dbReference type="PANTHER" id="PTHR45138:SF9">
    <property type="entry name" value="DIGUANYLATE CYCLASE DGCM-RELATED"/>
    <property type="match status" value="1"/>
</dbReference>
<dbReference type="Gene3D" id="3.30.70.270">
    <property type="match status" value="1"/>
</dbReference>
<proteinExistence type="predicted"/>
<keyword evidence="3" id="KW-0812">Transmembrane</keyword>
<protein>
    <recommendedName>
        <fullName evidence="1">diguanylate cyclase</fullName>
        <ecNumber evidence="1">2.7.7.65</ecNumber>
    </recommendedName>
</protein>
<keyword evidence="5" id="KW-0808">Transferase</keyword>
<dbReference type="EMBL" id="JBHUHT010000009">
    <property type="protein sequence ID" value="MFD2095430.1"/>
    <property type="molecule type" value="Genomic_DNA"/>
</dbReference>
<dbReference type="InterPro" id="IPR043128">
    <property type="entry name" value="Rev_trsase/Diguanyl_cyclase"/>
</dbReference>
<feature type="transmembrane region" description="Helical" evidence="3">
    <location>
        <begin position="388"/>
        <end position="409"/>
    </location>
</feature>
<dbReference type="CDD" id="cd12913">
    <property type="entry name" value="PDC1_MCP_like"/>
    <property type="match status" value="1"/>
</dbReference>
<dbReference type="RefSeq" id="WP_345338599.1">
    <property type="nucleotide sequence ID" value="NZ_BAABLI010000006.1"/>
</dbReference>
<evidence type="ECO:0000256" key="1">
    <source>
        <dbReference type="ARBA" id="ARBA00012528"/>
    </source>
</evidence>
<keyword evidence="5" id="KW-0548">Nucleotidyltransferase</keyword>
<name>A0ABW4XIP8_9GAMM</name>
<dbReference type="Pfam" id="PF00990">
    <property type="entry name" value="GGDEF"/>
    <property type="match status" value="1"/>
</dbReference>
<organism evidence="5 6">
    <name type="scientific">Corallincola platygyrae</name>
    <dbReference type="NCBI Taxonomy" id="1193278"/>
    <lineage>
        <taxon>Bacteria</taxon>
        <taxon>Pseudomonadati</taxon>
        <taxon>Pseudomonadota</taxon>
        <taxon>Gammaproteobacteria</taxon>
        <taxon>Alteromonadales</taxon>
        <taxon>Psychromonadaceae</taxon>
        <taxon>Corallincola</taxon>
    </lineage>
</organism>
<dbReference type="InterPro" id="IPR050469">
    <property type="entry name" value="Diguanylate_Cyclase"/>
</dbReference>
<dbReference type="Proteomes" id="UP001597380">
    <property type="component" value="Unassembled WGS sequence"/>
</dbReference>
<reference evidence="6" key="1">
    <citation type="journal article" date="2019" name="Int. J. Syst. Evol. Microbiol.">
        <title>The Global Catalogue of Microorganisms (GCM) 10K type strain sequencing project: providing services to taxonomists for standard genome sequencing and annotation.</title>
        <authorList>
            <consortium name="The Broad Institute Genomics Platform"/>
            <consortium name="The Broad Institute Genome Sequencing Center for Infectious Disease"/>
            <person name="Wu L."/>
            <person name="Ma J."/>
        </authorList>
    </citation>
    <scope>NUCLEOTIDE SEQUENCE [LARGE SCALE GENOMIC DNA]</scope>
    <source>
        <strain evidence="6">CGMCC 1.10992</strain>
    </source>
</reference>
<comment type="catalytic activity">
    <reaction evidence="2">
        <text>2 GTP = 3',3'-c-di-GMP + 2 diphosphate</text>
        <dbReference type="Rhea" id="RHEA:24898"/>
        <dbReference type="ChEBI" id="CHEBI:33019"/>
        <dbReference type="ChEBI" id="CHEBI:37565"/>
        <dbReference type="ChEBI" id="CHEBI:58805"/>
        <dbReference type="EC" id="2.7.7.65"/>
    </reaction>
</comment>
<dbReference type="GO" id="GO:0052621">
    <property type="term" value="F:diguanylate cyclase activity"/>
    <property type="evidence" value="ECO:0007669"/>
    <property type="project" value="UniProtKB-EC"/>
</dbReference>
<dbReference type="EC" id="2.7.7.65" evidence="1"/>
<dbReference type="SMART" id="SM00267">
    <property type="entry name" value="GGDEF"/>
    <property type="match status" value="1"/>
</dbReference>
<dbReference type="InterPro" id="IPR029787">
    <property type="entry name" value="Nucleotide_cyclase"/>
</dbReference>
<keyword evidence="6" id="KW-1185">Reference proteome</keyword>
<dbReference type="PROSITE" id="PS50887">
    <property type="entry name" value="GGDEF"/>
    <property type="match status" value="1"/>
</dbReference>